<dbReference type="PANTHER" id="PTHR43520">
    <property type="entry name" value="ATP7, ISOFORM B"/>
    <property type="match status" value="1"/>
</dbReference>
<dbReference type="GO" id="GO:0005524">
    <property type="term" value="F:ATP binding"/>
    <property type="evidence" value="ECO:0007669"/>
    <property type="project" value="UniProtKB-UniRule"/>
</dbReference>
<dbReference type="Pfam" id="PF19335">
    <property type="entry name" value="HMBD"/>
    <property type="match status" value="1"/>
</dbReference>
<dbReference type="Proteomes" id="UP000012179">
    <property type="component" value="Chromosome"/>
</dbReference>
<dbReference type="InterPro" id="IPR001757">
    <property type="entry name" value="P_typ_ATPase"/>
</dbReference>
<keyword evidence="3 11" id="KW-1003">Cell membrane</keyword>
<dbReference type="NCBIfam" id="TIGR01512">
    <property type="entry name" value="ATPase-IB2_Cd"/>
    <property type="match status" value="1"/>
</dbReference>
<keyword evidence="4 11" id="KW-0812">Transmembrane</keyword>
<dbReference type="PROSITE" id="PS00154">
    <property type="entry name" value="ATPASE_E1_E2"/>
    <property type="match status" value="1"/>
</dbReference>
<proteinExistence type="inferred from homology"/>
<dbReference type="PRINTS" id="PR00943">
    <property type="entry name" value="CUATPASE"/>
</dbReference>
<keyword evidence="6 11" id="KW-0547">Nucleotide-binding</keyword>
<feature type="domain" description="P-type ATPase A" evidence="12">
    <location>
        <begin position="216"/>
        <end position="316"/>
    </location>
</feature>
<dbReference type="InterPro" id="IPR023298">
    <property type="entry name" value="ATPase_P-typ_TM_dom_sf"/>
</dbReference>
<dbReference type="Pfam" id="PF00702">
    <property type="entry name" value="Hydrolase"/>
    <property type="match status" value="1"/>
</dbReference>
<dbReference type="NCBIfam" id="TIGR01511">
    <property type="entry name" value="ATPase-IB1_Cu"/>
    <property type="match status" value="1"/>
</dbReference>
<keyword evidence="15" id="KW-1185">Reference proteome</keyword>
<dbReference type="Gene3D" id="3.40.50.1000">
    <property type="entry name" value="HAD superfamily/HAD-like"/>
    <property type="match status" value="1"/>
</dbReference>
<dbReference type="SUPFAM" id="SSF81653">
    <property type="entry name" value="Calcium ATPase, transduction domain A"/>
    <property type="match status" value="1"/>
</dbReference>
<dbReference type="OrthoDB" id="8552577at2"/>
<feature type="transmembrane region" description="Helical" evidence="11">
    <location>
        <begin position="361"/>
        <end position="383"/>
    </location>
</feature>
<feature type="transmembrane region" description="Helical" evidence="11">
    <location>
        <begin position="704"/>
        <end position="723"/>
    </location>
</feature>
<evidence type="ECO:0000256" key="2">
    <source>
        <dbReference type="ARBA" id="ARBA00006024"/>
    </source>
</evidence>
<dbReference type="CDD" id="cd02094">
    <property type="entry name" value="P-type_ATPase_Cu-like"/>
    <property type="match status" value="1"/>
</dbReference>
<dbReference type="PANTHER" id="PTHR43520:SF8">
    <property type="entry name" value="P-TYPE CU(+) TRANSPORTER"/>
    <property type="match status" value="1"/>
</dbReference>
<keyword evidence="7 11" id="KW-0067">ATP-binding</keyword>
<evidence type="ECO:0000256" key="6">
    <source>
        <dbReference type="ARBA" id="ARBA00022741"/>
    </source>
</evidence>
<feature type="transmembrane region" description="Helical" evidence="11">
    <location>
        <begin position="333"/>
        <end position="355"/>
    </location>
</feature>
<dbReference type="Gene3D" id="2.70.150.10">
    <property type="entry name" value="Calcium-transporting ATPase, cytoplasmic transduction domain A"/>
    <property type="match status" value="1"/>
</dbReference>
<dbReference type="SUPFAM" id="SSF56784">
    <property type="entry name" value="HAD-like"/>
    <property type="match status" value="1"/>
</dbReference>
<dbReference type="InterPro" id="IPR059000">
    <property type="entry name" value="ATPase_P-type_domA"/>
</dbReference>
<dbReference type="PRINTS" id="PR00119">
    <property type="entry name" value="CATATPASE"/>
</dbReference>
<feature type="domain" description="Heavy metal binding" evidence="13">
    <location>
        <begin position="30"/>
        <end position="54"/>
    </location>
</feature>
<gene>
    <name evidence="14" type="ORF">EBAPG3_010270</name>
</gene>
<feature type="transmembrane region" description="Helical" evidence="11">
    <location>
        <begin position="178"/>
        <end position="198"/>
    </location>
</feature>
<dbReference type="KEGG" id="nlc:EBAPG3_010270"/>
<evidence type="ECO:0000313" key="14">
    <source>
        <dbReference type="EMBL" id="ARO88127.1"/>
    </source>
</evidence>
<dbReference type="AlphaFoldDB" id="A0A1W6SQP1"/>
<protein>
    <submittedName>
        <fullName evidence="14">Copper-translocating P-type ATPase</fullName>
    </submittedName>
</protein>
<dbReference type="SUPFAM" id="SSF81665">
    <property type="entry name" value="Calcium ATPase, transmembrane domain M"/>
    <property type="match status" value="1"/>
</dbReference>
<keyword evidence="9 11" id="KW-1133">Transmembrane helix</keyword>
<evidence type="ECO:0000256" key="4">
    <source>
        <dbReference type="ARBA" id="ARBA00022692"/>
    </source>
</evidence>
<dbReference type="InterPro" id="IPR045800">
    <property type="entry name" value="HMBD"/>
</dbReference>
<evidence type="ECO:0000256" key="1">
    <source>
        <dbReference type="ARBA" id="ARBA00004651"/>
    </source>
</evidence>
<evidence type="ECO:0000256" key="5">
    <source>
        <dbReference type="ARBA" id="ARBA00022723"/>
    </source>
</evidence>
<evidence type="ECO:0000256" key="11">
    <source>
        <dbReference type="RuleBase" id="RU362081"/>
    </source>
</evidence>
<dbReference type="NCBIfam" id="TIGR01494">
    <property type="entry name" value="ATPase_P-type"/>
    <property type="match status" value="1"/>
</dbReference>
<comment type="subcellular location">
    <subcellularLocation>
        <location evidence="1">Cell membrane</location>
        <topology evidence="1">Multi-pass membrane protein</topology>
    </subcellularLocation>
</comment>
<sequence>MNPAHSHDHDHRHTDAAPSAPVQAMVKAQWTCPMHPEILRDAPGDCPICGMALVSVAGTGGGEADDSELRDLARRLWMGIAMSLPLVALAMAPMIGIHEPFGLQPHTRGWVEFSLGTPVVLWVGWPILRKFWLSLVHRALNMYTLIGLGVGFAYLFSLAAVLMPGWFPQEFRAHDGAVGTYFEAAAVIVTLVILGDYLQSRAMGQTSRAIQQLLKLAPNQAWRLSDDGTEEQVPLDTVTVGNRLRVKPGEKIPVDGTVLEGSSWVDESMITGEPVPVAKGPGDKVTGATMNSNGSLVIRAERVGADTLLARIVHMVGEAQRTRAPIQRLADVIAAYFVQAVIAIAILTALAWWFLGPEPRFAYAFLNAIAVLIIACPCAVGLATPISMTVAMGQGARVGILFRNADAIERMRDVDTVVVDKTGTLTLGRPALTGFIAEGFAHDEALAMVAGVEQLSEHPIGLAIIENAKARGLVPRRVEAFNAINGLGVQAAIDGKRVLVGSRNFLAQHGVDTQGWDARAETWRAESKTVVFFAIDGIAAGIAAVADPIKENTPEAIAALRNLGVHIVMLTGDSRSTADAVARQLGIDEVLAEVLPEDKAGHVKRLQAEGRTVAMAGDGINDAPALAQAEVGIAMGTGTDVAMESAGITLVKGDLRGIERAIVLSRATMRNIRQNLAFAFGYNALGIPLAAGVLYPAFGLLLSPMFAGAAMAMSSVSVVTNALRLNRIKL</sequence>
<dbReference type="eggNOG" id="COG2217">
    <property type="taxonomic scope" value="Bacteria"/>
</dbReference>
<dbReference type="FunFam" id="2.70.150.10:FF:000020">
    <property type="entry name" value="Copper-exporting P-type ATPase A"/>
    <property type="match status" value="1"/>
</dbReference>
<dbReference type="Gene3D" id="3.40.1110.10">
    <property type="entry name" value="Calcium-transporting ATPase, cytoplasmic domain N"/>
    <property type="match status" value="1"/>
</dbReference>
<evidence type="ECO:0000256" key="3">
    <source>
        <dbReference type="ARBA" id="ARBA00022475"/>
    </source>
</evidence>
<feature type="transmembrane region" description="Helical" evidence="11">
    <location>
        <begin position="109"/>
        <end position="128"/>
    </location>
</feature>
<dbReference type="EMBL" id="CP021106">
    <property type="protein sequence ID" value="ARO88127.1"/>
    <property type="molecule type" value="Genomic_DNA"/>
</dbReference>
<dbReference type="GO" id="GO:0005507">
    <property type="term" value="F:copper ion binding"/>
    <property type="evidence" value="ECO:0007669"/>
    <property type="project" value="TreeGrafter"/>
</dbReference>
<dbReference type="GO" id="GO:0043682">
    <property type="term" value="F:P-type divalent copper transporter activity"/>
    <property type="evidence" value="ECO:0007669"/>
    <property type="project" value="TreeGrafter"/>
</dbReference>
<dbReference type="GO" id="GO:0005886">
    <property type="term" value="C:plasma membrane"/>
    <property type="evidence" value="ECO:0007669"/>
    <property type="project" value="UniProtKB-SubCell"/>
</dbReference>
<feature type="transmembrane region" description="Helical" evidence="11">
    <location>
        <begin position="140"/>
        <end position="166"/>
    </location>
</feature>
<dbReference type="SFLD" id="SFLDG00002">
    <property type="entry name" value="C1.7:_P-type_atpase_like"/>
    <property type="match status" value="1"/>
</dbReference>
<dbReference type="InterPro" id="IPR027256">
    <property type="entry name" value="P-typ_ATPase_IB"/>
</dbReference>
<dbReference type="SFLD" id="SFLDF00027">
    <property type="entry name" value="p-type_atpase"/>
    <property type="match status" value="1"/>
</dbReference>
<dbReference type="GO" id="GO:0060003">
    <property type="term" value="P:copper ion export"/>
    <property type="evidence" value="ECO:0007669"/>
    <property type="project" value="UniProtKB-ARBA"/>
</dbReference>
<feature type="transmembrane region" description="Helical" evidence="11">
    <location>
        <begin position="676"/>
        <end position="698"/>
    </location>
</feature>
<dbReference type="InterPro" id="IPR023299">
    <property type="entry name" value="ATPase_P-typ_cyto_dom_N"/>
</dbReference>
<feature type="transmembrane region" description="Helical" evidence="11">
    <location>
        <begin position="76"/>
        <end position="97"/>
    </location>
</feature>
<evidence type="ECO:0000259" key="13">
    <source>
        <dbReference type="Pfam" id="PF19335"/>
    </source>
</evidence>
<dbReference type="GO" id="GO:0055070">
    <property type="term" value="P:copper ion homeostasis"/>
    <property type="evidence" value="ECO:0007669"/>
    <property type="project" value="TreeGrafter"/>
</dbReference>
<evidence type="ECO:0000256" key="8">
    <source>
        <dbReference type="ARBA" id="ARBA00022967"/>
    </source>
</evidence>
<evidence type="ECO:0000259" key="12">
    <source>
        <dbReference type="Pfam" id="PF00122"/>
    </source>
</evidence>
<dbReference type="InterPro" id="IPR008250">
    <property type="entry name" value="ATPase_P-typ_transduc_dom_A_sf"/>
</dbReference>
<accession>A0A1W6SQP1</accession>
<dbReference type="InterPro" id="IPR036412">
    <property type="entry name" value="HAD-like_sf"/>
</dbReference>
<dbReference type="RefSeq" id="WP_004177765.1">
    <property type="nucleotide sequence ID" value="NZ_CP021106.3"/>
</dbReference>
<keyword evidence="10 11" id="KW-0472">Membrane</keyword>
<organism evidence="14 15">
    <name type="scientific">Nitrosospira lacus</name>
    <dbReference type="NCBI Taxonomy" id="1288494"/>
    <lineage>
        <taxon>Bacteria</taxon>
        <taxon>Pseudomonadati</taxon>
        <taxon>Pseudomonadota</taxon>
        <taxon>Betaproteobacteria</taxon>
        <taxon>Nitrosomonadales</taxon>
        <taxon>Nitrosomonadaceae</taxon>
        <taxon>Nitrosospira</taxon>
    </lineage>
</organism>
<reference evidence="14 15" key="1">
    <citation type="journal article" date="2015" name="Int. J. Syst. Evol. Microbiol.">
        <title>Nitrosospira lacus sp. nov., a psychrotolerant, ammonia-oxidizing bacterium from sandy lake sediment.</title>
        <authorList>
            <person name="Urakawa H."/>
            <person name="Garcia J.C."/>
            <person name="Nielsen J.L."/>
            <person name="Le V.Q."/>
            <person name="Kozlowski J.A."/>
            <person name="Stein L.Y."/>
            <person name="Lim C.K."/>
            <person name="Pommerening-Roser A."/>
            <person name="Martens-Habbena W."/>
            <person name="Stahl D.A."/>
            <person name="Klotz M.G."/>
        </authorList>
    </citation>
    <scope>NUCLEOTIDE SEQUENCE [LARGE SCALE GENOMIC DNA]</scope>
    <source>
        <strain evidence="14 15">APG3</strain>
    </source>
</reference>
<dbReference type="NCBIfam" id="TIGR01525">
    <property type="entry name" value="ATPase-IB_hvy"/>
    <property type="match status" value="1"/>
</dbReference>
<dbReference type="GO" id="GO:0016887">
    <property type="term" value="F:ATP hydrolysis activity"/>
    <property type="evidence" value="ECO:0007669"/>
    <property type="project" value="InterPro"/>
</dbReference>
<evidence type="ECO:0000313" key="15">
    <source>
        <dbReference type="Proteomes" id="UP000012179"/>
    </source>
</evidence>
<dbReference type="InterPro" id="IPR018303">
    <property type="entry name" value="ATPase_P-typ_P_site"/>
</dbReference>
<name>A0A1W6SQP1_9PROT</name>
<keyword evidence="8" id="KW-1278">Translocase</keyword>
<evidence type="ECO:0000256" key="7">
    <source>
        <dbReference type="ARBA" id="ARBA00022840"/>
    </source>
</evidence>
<comment type="similarity">
    <text evidence="2 11">Belongs to the cation transport ATPase (P-type) (TC 3.A.3) family. Type IB subfamily.</text>
</comment>
<evidence type="ECO:0000256" key="10">
    <source>
        <dbReference type="ARBA" id="ARBA00023136"/>
    </source>
</evidence>
<keyword evidence="5 11" id="KW-0479">Metal-binding</keyword>
<dbReference type="InterPro" id="IPR023214">
    <property type="entry name" value="HAD_sf"/>
</dbReference>
<dbReference type="InterPro" id="IPR044492">
    <property type="entry name" value="P_typ_ATPase_HD_dom"/>
</dbReference>
<dbReference type="SFLD" id="SFLDS00003">
    <property type="entry name" value="Haloacid_Dehalogenase"/>
    <property type="match status" value="1"/>
</dbReference>
<evidence type="ECO:0000256" key="9">
    <source>
        <dbReference type="ARBA" id="ARBA00022989"/>
    </source>
</evidence>
<dbReference type="Pfam" id="PF00122">
    <property type="entry name" value="E1-E2_ATPase"/>
    <property type="match status" value="1"/>
</dbReference>